<dbReference type="Proteomes" id="UP001347796">
    <property type="component" value="Unassembled WGS sequence"/>
</dbReference>
<dbReference type="PANTHER" id="PTHR46670:SF3">
    <property type="entry name" value="ENDONUCLEASE_EXONUCLEASE_PHOSPHATASE DOMAIN-CONTAINING PROTEIN"/>
    <property type="match status" value="1"/>
</dbReference>
<dbReference type="SUPFAM" id="SSF56219">
    <property type="entry name" value="DNase I-like"/>
    <property type="match status" value="1"/>
</dbReference>
<evidence type="ECO:0000313" key="1">
    <source>
        <dbReference type="EMBL" id="KAK6167044.1"/>
    </source>
</evidence>
<dbReference type="EMBL" id="JAZGQO010000018">
    <property type="protein sequence ID" value="KAK6167044.1"/>
    <property type="molecule type" value="Genomic_DNA"/>
</dbReference>
<protein>
    <submittedName>
        <fullName evidence="1">Uncharacterized protein</fullName>
    </submittedName>
</protein>
<gene>
    <name evidence="1" type="ORF">SNE40_021153</name>
</gene>
<name>A0AAN8IYV5_PATCE</name>
<dbReference type="PANTHER" id="PTHR46670">
    <property type="entry name" value="ENDO/EXONUCLEASE/PHOSPHATASE DOMAIN-CONTAINING PROTEIN"/>
    <property type="match status" value="1"/>
</dbReference>
<sequence>MCVSNNSPPTLQYSRDQLLELSNFKPVLKGKQFLKAIPKSILRHKPLRRKKKSKHTTYLNDTHQNQIPVILATGSREDKRPRCNAVDFNNLVLIPSVTYSDTFKFGLLNVRSARNKTSELCDYVTDHDFDIFVITESWFNSPDSVSVYELTPENYSAVLLNRECKRGGGIAVLHKKKNSSFRYSQSGFYKFRSTPDMY</sequence>
<proteinExistence type="predicted"/>
<organism evidence="1 2">
    <name type="scientific">Patella caerulea</name>
    <name type="common">Rayed Mediterranean limpet</name>
    <dbReference type="NCBI Taxonomy" id="87958"/>
    <lineage>
        <taxon>Eukaryota</taxon>
        <taxon>Metazoa</taxon>
        <taxon>Spiralia</taxon>
        <taxon>Lophotrochozoa</taxon>
        <taxon>Mollusca</taxon>
        <taxon>Gastropoda</taxon>
        <taxon>Patellogastropoda</taxon>
        <taxon>Patelloidea</taxon>
        <taxon>Patellidae</taxon>
        <taxon>Patella</taxon>
    </lineage>
</organism>
<keyword evidence="2" id="KW-1185">Reference proteome</keyword>
<dbReference type="Gene3D" id="3.60.10.10">
    <property type="entry name" value="Endonuclease/exonuclease/phosphatase"/>
    <property type="match status" value="1"/>
</dbReference>
<dbReference type="InterPro" id="IPR036691">
    <property type="entry name" value="Endo/exonu/phosph_ase_sf"/>
</dbReference>
<dbReference type="AlphaFoldDB" id="A0AAN8IYV5"/>
<reference evidence="1 2" key="1">
    <citation type="submission" date="2024-01" db="EMBL/GenBank/DDBJ databases">
        <title>The genome of the rayed Mediterranean limpet Patella caerulea (Linnaeus, 1758).</title>
        <authorList>
            <person name="Anh-Thu Weber A."/>
            <person name="Halstead-Nussloch G."/>
        </authorList>
    </citation>
    <scope>NUCLEOTIDE SEQUENCE [LARGE SCALE GENOMIC DNA]</scope>
    <source>
        <strain evidence="1">AATW-2023a</strain>
        <tissue evidence="1">Whole specimen</tissue>
    </source>
</reference>
<comment type="caution">
    <text evidence="1">The sequence shown here is derived from an EMBL/GenBank/DDBJ whole genome shotgun (WGS) entry which is preliminary data.</text>
</comment>
<evidence type="ECO:0000313" key="2">
    <source>
        <dbReference type="Proteomes" id="UP001347796"/>
    </source>
</evidence>
<accession>A0AAN8IYV5</accession>